<dbReference type="GO" id="GO:0016747">
    <property type="term" value="F:acyltransferase activity, transferring groups other than amino-acyl groups"/>
    <property type="evidence" value="ECO:0007669"/>
    <property type="project" value="InterPro"/>
</dbReference>
<feature type="transmembrane region" description="Helical" evidence="2">
    <location>
        <begin position="303"/>
        <end position="328"/>
    </location>
</feature>
<evidence type="ECO:0000313" key="4">
    <source>
        <dbReference type="EMBL" id="XCH30931.1"/>
    </source>
</evidence>
<keyword evidence="4" id="KW-0012">Acyltransferase</keyword>
<feature type="transmembrane region" description="Helical" evidence="2">
    <location>
        <begin position="260"/>
        <end position="282"/>
    </location>
</feature>
<feature type="transmembrane region" description="Helical" evidence="2">
    <location>
        <begin position="63"/>
        <end position="83"/>
    </location>
</feature>
<keyword evidence="2" id="KW-1133">Transmembrane helix</keyword>
<reference evidence="4" key="1">
    <citation type="submission" date="2024-06" db="EMBL/GenBank/DDBJ databases">
        <title>Complete genome sequence of the cellulolytic actinobacterium, Cellulosimicrobium ES-005.</title>
        <authorList>
            <person name="Matthews C.T."/>
            <person name="Underwood K.D."/>
            <person name="Ghanchi K.M."/>
            <person name="Fields S.D."/>
            <person name="Gardner S.G."/>
        </authorList>
    </citation>
    <scope>NUCLEOTIDE SEQUENCE</scope>
    <source>
        <strain evidence="4">ES-005</strain>
    </source>
</reference>
<feature type="compositionally biased region" description="Low complexity" evidence="1">
    <location>
        <begin position="12"/>
        <end position="27"/>
    </location>
</feature>
<feature type="transmembrane region" description="Helical" evidence="2">
    <location>
        <begin position="103"/>
        <end position="129"/>
    </location>
</feature>
<accession>A0AAU8G4D6</accession>
<feature type="compositionally biased region" description="Pro residues" evidence="1">
    <location>
        <begin position="1"/>
        <end position="11"/>
    </location>
</feature>
<proteinExistence type="predicted"/>
<dbReference type="Pfam" id="PF01757">
    <property type="entry name" value="Acyl_transf_3"/>
    <property type="match status" value="1"/>
</dbReference>
<feature type="transmembrane region" description="Helical" evidence="2">
    <location>
        <begin position="233"/>
        <end position="254"/>
    </location>
</feature>
<feature type="transmembrane region" description="Helical" evidence="2">
    <location>
        <begin position="348"/>
        <end position="367"/>
    </location>
</feature>
<organism evidence="4">
    <name type="scientific">Cellulosimicrobium sp. ES-005</name>
    <dbReference type="NCBI Taxonomy" id="3163031"/>
    <lineage>
        <taxon>Bacteria</taxon>
        <taxon>Bacillati</taxon>
        <taxon>Actinomycetota</taxon>
        <taxon>Actinomycetes</taxon>
        <taxon>Micrococcales</taxon>
        <taxon>Promicromonosporaceae</taxon>
        <taxon>Cellulosimicrobium</taxon>
    </lineage>
</organism>
<dbReference type="AlphaFoldDB" id="A0AAU8G4D6"/>
<dbReference type="EMBL" id="CP159290">
    <property type="protein sequence ID" value="XCH30931.1"/>
    <property type="molecule type" value="Genomic_DNA"/>
</dbReference>
<evidence type="ECO:0000259" key="3">
    <source>
        <dbReference type="Pfam" id="PF01757"/>
    </source>
</evidence>
<name>A0AAU8G4D6_9MICO</name>
<evidence type="ECO:0000256" key="1">
    <source>
        <dbReference type="SAM" id="MobiDB-lite"/>
    </source>
</evidence>
<protein>
    <submittedName>
        <fullName evidence="4">Acyltransferase family protein</fullName>
    </submittedName>
</protein>
<feature type="transmembrane region" description="Helical" evidence="2">
    <location>
        <begin position="420"/>
        <end position="442"/>
    </location>
</feature>
<keyword evidence="2" id="KW-0472">Membrane</keyword>
<feature type="domain" description="Acyltransferase 3" evidence="3">
    <location>
        <begin position="63"/>
        <end position="436"/>
    </location>
</feature>
<feature type="region of interest" description="Disordered" evidence="1">
    <location>
        <begin position="1"/>
        <end position="60"/>
    </location>
</feature>
<evidence type="ECO:0000256" key="2">
    <source>
        <dbReference type="SAM" id="Phobius"/>
    </source>
</evidence>
<feature type="transmembrane region" description="Helical" evidence="2">
    <location>
        <begin position="388"/>
        <end position="408"/>
    </location>
</feature>
<keyword evidence="2" id="KW-0812">Transmembrane</keyword>
<feature type="transmembrane region" description="Helical" evidence="2">
    <location>
        <begin position="171"/>
        <end position="193"/>
    </location>
</feature>
<dbReference type="InterPro" id="IPR002656">
    <property type="entry name" value="Acyl_transf_3_dom"/>
</dbReference>
<feature type="transmembrane region" description="Helical" evidence="2">
    <location>
        <begin position="205"/>
        <end position="226"/>
    </location>
</feature>
<sequence length="464" mass="47639">MAVLSPPPSPTRAPSRARPVPARPASAGGPHARRDRPPSGAARTPGTAPLPGGDGPRRPRRDVFVDAVRALATLSVLTVHWLMADATWDGEHLRIGNALAHGAGWTVTWALQVLALLFFAAGASAAYGLRSGPDGGRAPGLAGAGRVVARPSVLADLAAGARLAGRRVPRLLRPVGVFVGAWVVAIGVLLAAGLPGDAVRSLATLAPQLLWFLAVYLGLVVLTPLLRRALHAAGWWTVGALVAAPLAVEALRFGAGAERLALVDVVLVWAVPYAIGLLYADARSGTRVVRRGRVVPVAVLPRPLVLVGVALASAALAALLVAVGPYPVSLIGMPGDTMSNLGPPTAPVVLHAVALVALALAARGPLVRWADGRGRAVVAGLARRSMTVYLWHLTAVIVVVGTVLVALGQQLPPPGSADWWASRPVWFGAFALVLLGISRVVGRFEDARPARRAGAAGASGPAGR</sequence>
<dbReference type="RefSeq" id="WP_353708714.1">
    <property type="nucleotide sequence ID" value="NZ_CP159290.1"/>
</dbReference>
<gene>
    <name evidence="4" type="ORF">ABRQ22_04375</name>
</gene>
<keyword evidence="4" id="KW-0808">Transferase</keyword>